<keyword evidence="1" id="KW-0051">Antiviral defense</keyword>
<dbReference type="CDD" id="cd05400">
    <property type="entry name" value="NT_2-5OAS_ClassI-CCAase"/>
    <property type="match status" value="1"/>
</dbReference>
<dbReference type="Pfam" id="PF18144">
    <property type="entry name" value="SMODS"/>
    <property type="match status" value="1"/>
</dbReference>
<dbReference type="Proteomes" id="UP000824118">
    <property type="component" value="Unassembled WGS sequence"/>
</dbReference>
<dbReference type="SUPFAM" id="SSF81301">
    <property type="entry name" value="Nucleotidyltransferase"/>
    <property type="match status" value="1"/>
</dbReference>
<organism evidence="2 3">
    <name type="scientific">Candidatus Limousia pullorum</name>
    <dbReference type="NCBI Taxonomy" id="2840860"/>
    <lineage>
        <taxon>Bacteria</taxon>
        <taxon>Bacillati</taxon>
        <taxon>Bacillota</taxon>
        <taxon>Clostridia</taxon>
        <taxon>Eubacteriales</taxon>
        <taxon>Oscillospiraceae</taxon>
        <taxon>Oscillospiraceae incertae sedis</taxon>
        <taxon>Candidatus Limousia</taxon>
    </lineage>
</organism>
<dbReference type="EMBL" id="DVNG01000096">
    <property type="protein sequence ID" value="HIU50632.1"/>
    <property type="molecule type" value="Genomic_DNA"/>
</dbReference>
<evidence type="ECO:0000256" key="1">
    <source>
        <dbReference type="ARBA" id="ARBA00023118"/>
    </source>
</evidence>
<dbReference type="AlphaFoldDB" id="A0A9D1S8P2"/>
<evidence type="ECO:0000313" key="3">
    <source>
        <dbReference type="Proteomes" id="UP000824118"/>
    </source>
</evidence>
<name>A0A9D1S8P2_9FIRM</name>
<sequence>MTEREKILDNYLLRIASNLDISETMRKKAETSYRAVGQWLGDFDDDSEVKIMPQGSFYLGTVIRPVSDADEYDMDLVCLLKNARYKSEAEIKNIVGNRLKEHKTYNEMLQKEGKRCWTLCYDEFHMDILPCVPNNSFYSEPYFTEIKLTHKLDNGSYIAKYSNPYKYHEWFEKRMETQTVEIRKAFAAKNNVEIDKVPLYKIKTPLQQAVQLLKRHRDIMYDELPEARKKNAPISIIITTLAALAYNNESNLYDALNNIVSKMGNHIKKDGDTYKILNPVMQEENFADKWNIEPAKANEFFCWLQRAKNEIITEPLNSQGLHVLTRNLETCFGKNIVQRSIKDDGEAIKSARENKSLYVSGLKGGLQTLSTNAAKKVGGHTFFGK</sequence>
<proteinExistence type="predicted"/>
<comment type="caution">
    <text evidence="2">The sequence shown here is derived from an EMBL/GenBank/DDBJ whole genome shotgun (WGS) entry which is preliminary data.</text>
</comment>
<reference evidence="2" key="2">
    <citation type="journal article" date="2021" name="PeerJ">
        <title>Extensive microbial diversity within the chicken gut microbiome revealed by metagenomics and culture.</title>
        <authorList>
            <person name="Gilroy R."/>
            <person name="Ravi A."/>
            <person name="Getino M."/>
            <person name="Pursley I."/>
            <person name="Horton D.L."/>
            <person name="Alikhan N.F."/>
            <person name="Baker D."/>
            <person name="Gharbi K."/>
            <person name="Hall N."/>
            <person name="Watson M."/>
            <person name="Adriaenssens E.M."/>
            <person name="Foster-Nyarko E."/>
            <person name="Jarju S."/>
            <person name="Secka A."/>
            <person name="Antonio M."/>
            <person name="Oren A."/>
            <person name="Chaudhuri R.R."/>
            <person name="La Ragione R."/>
            <person name="Hildebrand F."/>
            <person name="Pallen M.J."/>
        </authorList>
    </citation>
    <scope>NUCLEOTIDE SEQUENCE</scope>
    <source>
        <strain evidence="2">ChiGjej1B1-1684</strain>
    </source>
</reference>
<dbReference type="GO" id="GO:0051607">
    <property type="term" value="P:defense response to virus"/>
    <property type="evidence" value="ECO:0007669"/>
    <property type="project" value="UniProtKB-KW"/>
</dbReference>
<protein>
    <submittedName>
        <fullName evidence="2">Nucleotidyltransferase</fullName>
    </submittedName>
</protein>
<dbReference type="InterPro" id="IPR043519">
    <property type="entry name" value="NT_sf"/>
</dbReference>
<gene>
    <name evidence="2" type="ORF">IAD22_06435</name>
</gene>
<reference evidence="2" key="1">
    <citation type="submission" date="2020-10" db="EMBL/GenBank/DDBJ databases">
        <authorList>
            <person name="Gilroy R."/>
        </authorList>
    </citation>
    <scope>NUCLEOTIDE SEQUENCE</scope>
    <source>
        <strain evidence="2">ChiGjej1B1-1684</strain>
    </source>
</reference>
<dbReference type="GO" id="GO:0016779">
    <property type="term" value="F:nucleotidyltransferase activity"/>
    <property type="evidence" value="ECO:0007669"/>
    <property type="project" value="InterPro"/>
</dbReference>
<accession>A0A9D1S8P2</accession>
<dbReference type="InterPro" id="IPR006116">
    <property type="entry name" value="NT_2-5OAS_ClassI-CCAase"/>
</dbReference>
<evidence type="ECO:0000313" key="2">
    <source>
        <dbReference type="EMBL" id="HIU50632.1"/>
    </source>
</evidence>